<dbReference type="PRINTS" id="PR00678">
    <property type="entry name" value="PI3KINASEP85"/>
</dbReference>
<proteinExistence type="predicted"/>
<dbReference type="Gene3D" id="3.30.505.10">
    <property type="entry name" value="SH2 domain"/>
    <property type="match status" value="1"/>
</dbReference>
<dbReference type="InterPro" id="IPR002048">
    <property type="entry name" value="EF_hand_dom"/>
</dbReference>
<evidence type="ECO:0000256" key="1">
    <source>
        <dbReference type="ARBA" id="ARBA00022837"/>
    </source>
</evidence>
<feature type="domain" description="SH2" evidence="5">
    <location>
        <begin position="35"/>
        <end position="130"/>
    </location>
</feature>
<dbReference type="InterPro" id="IPR000261">
    <property type="entry name" value="EH_dom"/>
</dbReference>
<dbReference type="Gene3D" id="1.10.287.1490">
    <property type="match status" value="1"/>
</dbReference>
<dbReference type="EMBL" id="JAODUP010000062">
    <property type="protein sequence ID" value="KAK2164552.1"/>
    <property type="molecule type" value="Genomic_DNA"/>
</dbReference>
<feature type="compositionally biased region" description="Polar residues" evidence="4">
    <location>
        <begin position="824"/>
        <end position="833"/>
    </location>
</feature>
<feature type="compositionally biased region" description="Polar residues" evidence="4">
    <location>
        <begin position="719"/>
        <end position="738"/>
    </location>
</feature>
<protein>
    <recommendedName>
        <fullName evidence="10">Epidermal growth factor receptor substrate 15-like 1</fullName>
    </recommendedName>
</protein>
<organism evidence="8 9">
    <name type="scientific">Paralvinella palmiformis</name>
    <dbReference type="NCBI Taxonomy" id="53620"/>
    <lineage>
        <taxon>Eukaryota</taxon>
        <taxon>Metazoa</taxon>
        <taxon>Spiralia</taxon>
        <taxon>Lophotrochozoa</taxon>
        <taxon>Annelida</taxon>
        <taxon>Polychaeta</taxon>
        <taxon>Sedentaria</taxon>
        <taxon>Canalipalpata</taxon>
        <taxon>Terebellida</taxon>
        <taxon>Terebelliformia</taxon>
        <taxon>Alvinellidae</taxon>
        <taxon>Paralvinella</taxon>
    </lineage>
</organism>
<dbReference type="InterPro" id="IPR036860">
    <property type="entry name" value="SH2_dom_sf"/>
</dbReference>
<dbReference type="AlphaFoldDB" id="A0AAD9K4G9"/>
<feature type="compositionally biased region" description="Polar residues" evidence="4">
    <location>
        <begin position="788"/>
        <end position="797"/>
    </location>
</feature>
<evidence type="ECO:0000256" key="3">
    <source>
        <dbReference type="SAM" id="Coils"/>
    </source>
</evidence>
<dbReference type="PROSITE" id="PS50031">
    <property type="entry name" value="EH"/>
    <property type="match status" value="3"/>
</dbReference>
<dbReference type="CDD" id="cd00052">
    <property type="entry name" value="EH"/>
    <property type="match status" value="3"/>
</dbReference>
<feature type="domain" description="EF-hand" evidence="7">
    <location>
        <begin position="303"/>
        <end position="338"/>
    </location>
</feature>
<evidence type="ECO:0000313" key="9">
    <source>
        <dbReference type="Proteomes" id="UP001208570"/>
    </source>
</evidence>
<evidence type="ECO:0008006" key="10">
    <source>
        <dbReference type="Google" id="ProtNLM"/>
    </source>
</evidence>
<dbReference type="GO" id="GO:0005509">
    <property type="term" value="F:calcium ion binding"/>
    <property type="evidence" value="ECO:0007669"/>
    <property type="project" value="InterPro"/>
</dbReference>
<comment type="caution">
    <text evidence="8">The sequence shown here is derived from an EMBL/GenBank/DDBJ whole genome shotgun (WGS) entry which is preliminary data.</text>
</comment>
<dbReference type="PROSITE" id="PS00018">
    <property type="entry name" value="EF_HAND_1"/>
    <property type="match status" value="2"/>
</dbReference>
<evidence type="ECO:0000256" key="4">
    <source>
        <dbReference type="SAM" id="MobiDB-lite"/>
    </source>
</evidence>
<dbReference type="Gene3D" id="1.10.238.10">
    <property type="entry name" value="EF-hand"/>
    <property type="match status" value="3"/>
</dbReference>
<feature type="domain" description="EH" evidence="6">
    <location>
        <begin position="271"/>
        <end position="359"/>
    </location>
</feature>
<dbReference type="PROSITE" id="PS50222">
    <property type="entry name" value="EF_HAND_2"/>
    <property type="match status" value="2"/>
</dbReference>
<evidence type="ECO:0000313" key="8">
    <source>
        <dbReference type="EMBL" id="KAK2164552.1"/>
    </source>
</evidence>
<evidence type="ECO:0000259" key="5">
    <source>
        <dbReference type="PROSITE" id="PS50001"/>
    </source>
</evidence>
<accession>A0AAD9K4G9</accession>
<dbReference type="GO" id="GO:0030132">
    <property type="term" value="C:clathrin coat of coated pit"/>
    <property type="evidence" value="ECO:0007669"/>
    <property type="project" value="TreeGrafter"/>
</dbReference>
<evidence type="ECO:0000259" key="6">
    <source>
        <dbReference type="PROSITE" id="PS50031"/>
    </source>
</evidence>
<dbReference type="InterPro" id="IPR011992">
    <property type="entry name" value="EF-hand-dom_pair"/>
</dbReference>
<evidence type="ECO:0000256" key="2">
    <source>
        <dbReference type="PROSITE-ProRule" id="PRU00191"/>
    </source>
</evidence>
<feature type="coiled-coil region" evidence="3">
    <location>
        <begin position="530"/>
        <end position="669"/>
    </location>
</feature>
<name>A0AAD9K4G9_9ANNE</name>
<dbReference type="GO" id="GO:0045296">
    <property type="term" value="F:cadherin binding"/>
    <property type="evidence" value="ECO:0007669"/>
    <property type="project" value="TreeGrafter"/>
</dbReference>
<dbReference type="Pfam" id="PF00017">
    <property type="entry name" value="SH2"/>
    <property type="match status" value="1"/>
</dbReference>
<dbReference type="SUPFAM" id="SSF47473">
    <property type="entry name" value="EF-hand"/>
    <property type="match status" value="3"/>
</dbReference>
<dbReference type="PANTHER" id="PTHR11216:SF176">
    <property type="entry name" value="EPIDERMAL GROWTH FACTOR RECEPTOR PATHWAY SUBSTRATE CLONE 15, ISOFORM A"/>
    <property type="match status" value="1"/>
</dbReference>
<dbReference type="SMART" id="SM00054">
    <property type="entry name" value="EFh"/>
    <property type="match status" value="5"/>
</dbReference>
<feature type="domain" description="EH" evidence="6">
    <location>
        <begin position="418"/>
        <end position="507"/>
    </location>
</feature>
<dbReference type="PANTHER" id="PTHR11216">
    <property type="entry name" value="EH DOMAIN"/>
    <property type="match status" value="1"/>
</dbReference>
<dbReference type="GO" id="GO:0016197">
    <property type="term" value="P:endosomal transport"/>
    <property type="evidence" value="ECO:0007669"/>
    <property type="project" value="TreeGrafter"/>
</dbReference>
<feature type="compositionally biased region" description="Pro residues" evidence="4">
    <location>
        <begin position="857"/>
        <end position="866"/>
    </location>
</feature>
<feature type="domain" description="EF-hand" evidence="7">
    <location>
        <begin position="417"/>
        <end position="452"/>
    </location>
</feature>
<dbReference type="Pfam" id="PF12763">
    <property type="entry name" value="EH"/>
    <property type="match status" value="3"/>
</dbReference>
<dbReference type="SMART" id="SM00252">
    <property type="entry name" value="SH2"/>
    <property type="match status" value="1"/>
</dbReference>
<feature type="domain" description="EH" evidence="6">
    <location>
        <begin position="140"/>
        <end position="234"/>
    </location>
</feature>
<keyword evidence="1" id="KW-0106">Calcium</keyword>
<keyword evidence="9" id="KW-1185">Reference proteome</keyword>
<keyword evidence="2" id="KW-0727">SH2 domain</keyword>
<feature type="region of interest" description="Disordered" evidence="4">
    <location>
        <begin position="686"/>
        <end position="897"/>
    </location>
</feature>
<keyword evidence="3" id="KW-0175">Coiled coil</keyword>
<sequence>MSSSLVSPFTSLRKIPTRTATQRRHLSDNLNEYIWYWGDASREEVNINFRRKPDGTFVVRNSSSGIKGNYTLTIRKGGNNRLIRIYNKNGKYGFTEPFTFLSVVDLVIFCRNNSLVRFNKDLDLKLQYPLARPSTVAGSCLSQYEALFSQADPTGKGIISAMDAANFLKKSGLKESLLSQIWDLSDPSGNGFLDKQGFFVALKLISLAQNGKDVNMSNINMQMPPPVMGTPGSPAMAPLGSLGNTWAIEVIQYDKENINPLVLLAIVIAAEKAKYDQIFEGLKPVNGLLSGDKVKPVLLNSKLPVDILGRVWDLSDMDKDGFLDRDEFAVAMHLVYKALQKEPVPMTLPPDLVPPAKRKKGVIASSVTVLPDLLVPTTGLNSPISGTRPTTTMAVGLIGVPAAGPTVGAIPWVVTPAEKAKFDEMFKIADTDKDGYVNGLEIKDIFLQSGVAQTVLAHIWNLCDTKGFGKLDSDQFALAMYLIQQKIKGIEPPQTLPPEMVPPSLRLSSIAMDGASGFVTDYNTSGMKELDLISKEIDDIKREKIKLEQDKAQKEADIRIRNGEVQVLQKELDAIMSTVKQLETQKGEAQKRLDELDDKKLKLQNQVQEMKEKCEEEQKEIDQLRSQIIGAEMTSKNQEEELKKMRDELNALRQEEIQLEQKVETGKTQLEQLLKTLTDTQKQLHKSVSSDFKSDPFKSSDPFTNTNGLSDPFKEDPFKSTSDPFTGTDPFSSNSPKTGFSDDPFSDVFGGGGGTTQKAPDAFGDEFSGKPTSAKNDPFGPDPFGATFPSTKLTTAKNDPFGLSGGVTKDLKSPINPEDPFGTGSFTLPSTRSDQAKGGSSRDKSPVPALPPKQKKAPPPPRPPAPKSSRGPSPVPGAKVDPFGCSDPFGSLTDSSAPTVDAFADFANFSQTKLSTEAEQLAWATRNSEEEWQKQRRLQEQEEADLKLAIQLSKQSS</sequence>
<evidence type="ECO:0000259" key="7">
    <source>
        <dbReference type="PROSITE" id="PS50222"/>
    </source>
</evidence>
<dbReference type="InterPro" id="IPR018247">
    <property type="entry name" value="EF_Hand_1_Ca_BS"/>
</dbReference>
<dbReference type="PROSITE" id="PS50001">
    <property type="entry name" value="SH2"/>
    <property type="match status" value="1"/>
</dbReference>
<gene>
    <name evidence="8" type="ORF">LSH36_62g07001</name>
</gene>
<reference evidence="8" key="1">
    <citation type="journal article" date="2023" name="Mol. Biol. Evol.">
        <title>Third-Generation Sequencing Reveals the Adaptive Role of the Epigenome in Three Deep-Sea Polychaetes.</title>
        <authorList>
            <person name="Perez M."/>
            <person name="Aroh O."/>
            <person name="Sun Y."/>
            <person name="Lan Y."/>
            <person name="Juniper S.K."/>
            <person name="Young C.R."/>
            <person name="Angers B."/>
            <person name="Qian P.Y."/>
        </authorList>
    </citation>
    <scope>NUCLEOTIDE SEQUENCE</scope>
    <source>
        <strain evidence="8">P08H-3</strain>
    </source>
</reference>
<dbReference type="SUPFAM" id="SSF55550">
    <property type="entry name" value="SH2 domain"/>
    <property type="match status" value="1"/>
</dbReference>
<dbReference type="GO" id="GO:0006897">
    <property type="term" value="P:endocytosis"/>
    <property type="evidence" value="ECO:0007669"/>
    <property type="project" value="TreeGrafter"/>
</dbReference>
<dbReference type="Proteomes" id="UP001208570">
    <property type="component" value="Unassembled WGS sequence"/>
</dbReference>
<dbReference type="InterPro" id="IPR000980">
    <property type="entry name" value="SH2"/>
</dbReference>
<dbReference type="SMART" id="SM00027">
    <property type="entry name" value="EH"/>
    <property type="match status" value="3"/>
</dbReference>